<dbReference type="Proteomes" id="UP001385951">
    <property type="component" value="Unassembled WGS sequence"/>
</dbReference>
<evidence type="ECO:0000313" key="2">
    <source>
        <dbReference type="Proteomes" id="UP001385951"/>
    </source>
</evidence>
<comment type="caution">
    <text evidence="1">The sequence shown here is derived from an EMBL/GenBank/DDBJ whole genome shotgun (WGS) entry which is preliminary data.</text>
</comment>
<dbReference type="SUPFAM" id="SSF56112">
    <property type="entry name" value="Protein kinase-like (PK-like)"/>
    <property type="match status" value="1"/>
</dbReference>
<reference evidence="1 2" key="1">
    <citation type="submission" date="2022-09" db="EMBL/GenBank/DDBJ databases">
        <authorList>
            <person name="Palmer J.M."/>
        </authorList>
    </citation>
    <scope>NUCLEOTIDE SEQUENCE [LARGE SCALE GENOMIC DNA]</scope>
    <source>
        <strain evidence="1 2">DSM 7382</strain>
    </source>
</reference>
<protein>
    <recommendedName>
        <fullName evidence="3">Protein kinase domain-containing protein</fullName>
    </recommendedName>
</protein>
<evidence type="ECO:0008006" key="3">
    <source>
        <dbReference type="Google" id="ProtNLM"/>
    </source>
</evidence>
<organism evidence="1 2">
    <name type="scientific">Cerrena zonata</name>
    <dbReference type="NCBI Taxonomy" id="2478898"/>
    <lineage>
        <taxon>Eukaryota</taxon>
        <taxon>Fungi</taxon>
        <taxon>Dikarya</taxon>
        <taxon>Basidiomycota</taxon>
        <taxon>Agaricomycotina</taxon>
        <taxon>Agaricomycetes</taxon>
        <taxon>Polyporales</taxon>
        <taxon>Cerrenaceae</taxon>
        <taxon>Cerrena</taxon>
    </lineage>
</organism>
<name>A0AAW0GPC6_9APHY</name>
<dbReference type="EMBL" id="JASBNA010000002">
    <property type="protein sequence ID" value="KAK7695331.1"/>
    <property type="molecule type" value="Genomic_DNA"/>
</dbReference>
<sequence>MADPSVESSPPHPFPTQVLSPITMSNTGVLKLIFDDTTLTLQSLSPAGGNQQDVTTCTDAWGELCRTDDLNISLRVKLPVPCAGHDVFRAIIPHIRMGENAKTFSGHKETRAVALKWATGQDGLHRLSYEYLLYQEYLKSLQGTLVPTCFGLFSGESNNNTIFTCLVLEWCGSGTVVDLNIHESKRLKMLTMCALHHVGIIHGQVDNIDSHHFILDDTGRFRVVSFSRASVHTCEGATIRLSRDLATGCSELRALENDDSLYSATISEMTLSTTQQLAFVPLVNDSPIELTQLARTLVSYVPTFGVILKCFNHE</sequence>
<dbReference type="AlphaFoldDB" id="A0AAW0GPC6"/>
<accession>A0AAW0GPC6</accession>
<gene>
    <name evidence="1" type="ORF">QCA50_002522</name>
</gene>
<dbReference type="InterPro" id="IPR011009">
    <property type="entry name" value="Kinase-like_dom_sf"/>
</dbReference>
<keyword evidence="2" id="KW-1185">Reference proteome</keyword>
<proteinExistence type="predicted"/>
<evidence type="ECO:0000313" key="1">
    <source>
        <dbReference type="EMBL" id="KAK7695331.1"/>
    </source>
</evidence>